<feature type="transmembrane region" description="Helical" evidence="1">
    <location>
        <begin position="163"/>
        <end position="182"/>
    </location>
</feature>
<dbReference type="Proteomes" id="UP001321453">
    <property type="component" value="Unassembled WGS sequence"/>
</dbReference>
<organism evidence="2 3">
    <name type="scientific">Cellulomonas edaphi</name>
    <dbReference type="NCBI Taxonomy" id="3053468"/>
    <lineage>
        <taxon>Bacteria</taxon>
        <taxon>Bacillati</taxon>
        <taxon>Actinomycetota</taxon>
        <taxon>Actinomycetes</taxon>
        <taxon>Micrococcales</taxon>
        <taxon>Cellulomonadaceae</taxon>
        <taxon>Cellulomonas</taxon>
    </lineage>
</organism>
<comment type="caution">
    <text evidence="2">The sequence shown here is derived from an EMBL/GenBank/DDBJ whole genome shotgun (WGS) entry which is preliminary data.</text>
</comment>
<gene>
    <name evidence="2" type="ORF">QRT05_01920</name>
</gene>
<reference evidence="2 3" key="1">
    <citation type="submission" date="2023-06" db="EMBL/GenBank/DDBJ databases">
        <title>Cellulomonas sp. MW9 Whole genome sequence.</title>
        <authorList>
            <person name="Park S."/>
        </authorList>
    </citation>
    <scope>NUCLEOTIDE SEQUENCE [LARGE SCALE GENOMIC DNA]</scope>
    <source>
        <strain evidence="2 3">MW9</strain>
    </source>
</reference>
<evidence type="ECO:0008006" key="4">
    <source>
        <dbReference type="Google" id="ProtNLM"/>
    </source>
</evidence>
<sequence length="185" mass="19009">METGPRPQDAAEALRASEQARAGLAHSLVTPPGHDVVIGAAVAVQVATMALGLAVADAWARGVLVAGVLVFGVAAAVELVRFRRRNGVRLDGFTSRAVLGTDAAASIAYAVGAATTYLAASREVWWLVGLLALAAGTAYALAGRRWLRRYRDQPAERAGAESTALLVLVGLVAVVGLVLLVVSSS</sequence>
<keyword evidence="3" id="KW-1185">Reference proteome</keyword>
<proteinExistence type="predicted"/>
<name>A0ABT7S3H2_9CELL</name>
<dbReference type="EMBL" id="JAUCGR010000001">
    <property type="protein sequence ID" value="MDM7830079.1"/>
    <property type="molecule type" value="Genomic_DNA"/>
</dbReference>
<evidence type="ECO:0000313" key="3">
    <source>
        <dbReference type="Proteomes" id="UP001321453"/>
    </source>
</evidence>
<dbReference type="RefSeq" id="WP_289444725.1">
    <property type="nucleotide sequence ID" value="NZ_JAUCGR010000001.1"/>
</dbReference>
<feature type="transmembrane region" description="Helical" evidence="1">
    <location>
        <begin position="58"/>
        <end position="77"/>
    </location>
</feature>
<keyword evidence="1" id="KW-0472">Membrane</keyword>
<accession>A0ABT7S3H2</accession>
<evidence type="ECO:0000256" key="1">
    <source>
        <dbReference type="SAM" id="Phobius"/>
    </source>
</evidence>
<protein>
    <recommendedName>
        <fullName evidence="4">DUF202 domain-containing protein</fullName>
    </recommendedName>
</protein>
<evidence type="ECO:0000313" key="2">
    <source>
        <dbReference type="EMBL" id="MDM7830079.1"/>
    </source>
</evidence>
<feature type="transmembrane region" description="Helical" evidence="1">
    <location>
        <begin position="97"/>
        <end position="118"/>
    </location>
</feature>
<keyword evidence="1" id="KW-1133">Transmembrane helix</keyword>
<feature type="transmembrane region" description="Helical" evidence="1">
    <location>
        <begin position="124"/>
        <end position="142"/>
    </location>
</feature>
<keyword evidence="1" id="KW-0812">Transmembrane</keyword>